<evidence type="ECO:0000313" key="2">
    <source>
        <dbReference type="Proteomes" id="UP001060215"/>
    </source>
</evidence>
<protein>
    <submittedName>
        <fullName evidence="1">Lipase 3</fullName>
    </submittedName>
</protein>
<sequence length="310" mass="35244">MVNLVAAVLKPLMHLLVRLAGLTPQTIEIEPGTIMKFWVPKQALIKPRNQNSQTWHKPTKPVIVFAHPFSADGIFMWFFQALAFAGKYSVYIPDFLFFGGSATARAERSPEFQAECLATGLRKLAVESCTLVGLSYGGMVGFKMAELYPDLVENMVVSCTVVELTQSITDACLARIGLSRWSEFLLPESVEGVKLLFSVGTHKLPWLPDFFYRDLLEVMFDNRKEKAELLEALVVREEESTIHNYPQRIYCLWGDDDKIFNLELAQNMKERLGDKATLQWIKNAGHLAQMERPFAYNKQLKRILSSIYAQ</sequence>
<reference evidence="1 2" key="1">
    <citation type="journal article" date="2022" name="Plant J.">
        <title>Chromosome-level genome of Camellia lanceoleosa provides a valuable resource for understanding genome evolution and self-incompatibility.</title>
        <authorList>
            <person name="Gong W."/>
            <person name="Xiao S."/>
            <person name="Wang L."/>
            <person name="Liao Z."/>
            <person name="Chang Y."/>
            <person name="Mo W."/>
            <person name="Hu G."/>
            <person name="Li W."/>
            <person name="Zhao G."/>
            <person name="Zhu H."/>
            <person name="Hu X."/>
            <person name="Ji K."/>
            <person name="Xiang X."/>
            <person name="Song Q."/>
            <person name="Yuan D."/>
            <person name="Jin S."/>
            <person name="Zhang L."/>
        </authorList>
    </citation>
    <scope>NUCLEOTIDE SEQUENCE [LARGE SCALE GENOMIC DNA]</scope>
    <source>
        <strain evidence="1">SQ_2022a</strain>
    </source>
</reference>
<comment type="caution">
    <text evidence="1">The sequence shown here is derived from an EMBL/GenBank/DDBJ whole genome shotgun (WGS) entry which is preliminary data.</text>
</comment>
<keyword evidence="2" id="KW-1185">Reference proteome</keyword>
<proteinExistence type="predicted"/>
<gene>
    <name evidence="1" type="ORF">LOK49_LG02G03677</name>
</gene>
<evidence type="ECO:0000313" key="1">
    <source>
        <dbReference type="EMBL" id="KAI8025049.1"/>
    </source>
</evidence>
<organism evidence="1 2">
    <name type="scientific">Camellia lanceoleosa</name>
    <dbReference type="NCBI Taxonomy" id="1840588"/>
    <lineage>
        <taxon>Eukaryota</taxon>
        <taxon>Viridiplantae</taxon>
        <taxon>Streptophyta</taxon>
        <taxon>Embryophyta</taxon>
        <taxon>Tracheophyta</taxon>
        <taxon>Spermatophyta</taxon>
        <taxon>Magnoliopsida</taxon>
        <taxon>eudicotyledons</taxon>
        <taxon>Gunneridae</taxon>
        <taxon>Pentapetalae</taxon>
        <taxon>asterids</taxon>
        <taxon>Ericales</taxon>
        <taxon>Theaceae</taxon>
        <taxon>Camellia</taxon>
    </lineage>
</organism>
<dbReference type="Proteomes" id="UP001060215">
    <property type="component" value="Chromosome 3"/>
</dbReference>
<dbReference type="EMBL" id="CM045760">
    <property type="protein sequence ID" value="KAI8025049.1"/>
    <property type="molecule type" value="Genomic_DNA"/>
</dbReference>
<accession>A0ACC0IH01</accession>
<name>A0ACC0IH01_9ERIC</name>